<dbReference type="PANTHER" id="PTHR31225:SF221">
    <property type="entry name" value="(-)-GERMACRENE D SYNTHASE"/>
    <property type="match status" value="1"/>
</dbReference>
<gene>
    <name evidence="6" type="ORF">TIFTF001_055741</name>
</gene>
<dbReference type="InterPro" id="IPR005630">
    <property type="entry name" value="Terpene_synthase_metal-bd"/>
</dbReference>
<dbReference type="GO" id="GO:0010333">
    <property type="term" value="F:terpene synthase activity"/>
    <property type="evidence" value="ECO:0007669"/>
    <property type="project" value="InterPro"/>
</dbReference>
<feature type="domain" description="Terpene synthase metal-binding" evidence="5">
    <location>
        <begin position="1"/>
        <end position="157"/>
    </location>
</feature>
<dbReference type="Proteomes" id="UP001187192">
    <property type="component" value="Unassembled WGS sequence"/>
</dbReference>
<evidence type="ECO:0000256" key="3">
    <source>
        <dbReference type="ARBA" id="ARBA00023239"/>
    </source>
</evidence>
<comment type="caution">
    <text evidence="6">The sequence shown here is derived from an EMBL/GenBank/DDBJ whole genome shotgun (WGS) entry which is preliminary data.</text>
</comment>
<protein>
    <recommendedName>
        <fullName evidence="5">Terpene synthase metal-binding domain-containing protein</fullName>
    </recommendedName>
</protein>
<name>A0AA88ENB8_FICCA</name>
<dbReference type="Gene3D" id="1.10.600.10">
    <property type="entry name" value="Farnesyl Diphosphate Synthase"/>
    <property type="match status" value="1"/>
</dbReference>
<dbReference type="InterPro" id="IPR050148">
    <property type="entry name" value="Terpene_synthase-like"/>
</dbReference>
<keyword evidence="3" id="KW-0456">Lyase</keyword>
<feature type="non-terminal residue" evidence="6">
    <location>
        <position position="1"/>
    </location>
</feature>
<dbReference type="InterPro" id="IPR008949">
    <property type="entry name" value="Isoprenoid_synthase_dom_sf"/>
</dbReference>
<dbReference type="EMBL" id="BTGU01018483">
    <property type="protein sequence ID" value="GMN73799.1"/>
    <property type="molecule type" value="Genomic_DNA"/>
</dbReference>
<organism evidence="6 7">
    <name type="scientific">Ficus carica</name>
    <name type="common">Common fig</name>
    <dbReference type="NCBI Taxonomy" id="3494"/>
    <lineage>
        <taxon>Eukaryota</taxon>
        <taxon>Viridiplantae</taxon>
        <taxon>Streptophyta</taxon>
        <taxon>Embryophyta</taxon>
        <taxon>Tracheophyta</taxon>
        <taxon>Spermatophyta</taxon>
        <taxon>Magnoliopsida</taxon>
        <taxon>eudicotyledons</taxon>
        <taxon>Gunneridae</taxon>
        <taxon>Pentapetalae</taxon>
        <taxon>rosids</taxon>
        <taxon>fabids</taxon>
        <taxon>Rosales</taxon>
        <taxon>Moraceae</taxon>
        <taxon>Ficeae</taxon>
        <taxon>Ficus</taxon>
    </lineage>
</organism>
<dbReference type="AlphaFoldDB" id="A0AA88ENB8"/>
<accession>A0AA88ENB8</accession>
<dbReference type="GO" id="GO:0016114">
    <property type="term" value="P:terpenoid biosynthetic process"/>
    <property type="evidence" value="ECO:0007669"/>
    <property type="project" value="InterPro"/>
</dbReference>
<dbReference type="SUPFAM" id="SSF48576">
    <property type="entry name" value="Terpenoid synthases"/>
    <property type="match status" value="1"/>
</dbReference>
<evidence type="ECO:0000313" key="6">
    <source>
        <dbReference type="EMBL" id="GMN73799.1"/>
    </source>
</evidence>
<reference evidence="6" key="1">
    <citation type="submission" date="2023-07" db="EMBL/GenBank/DDBJ databases">
        <title>draft genome sequence of fig (Ficus carica).</title>
        <authorList>
            <person name="Takahashi T."/>
            <person name="Nishimura K."/>
        </authorList>
    </citation>
    <scope>NUCLEOTIDE SEQUENCE</scope>
</reference>
<evidence type="ECO:0000256" key="2">
    <source>
        <dbReference type="ARBA" id="ARBA00022723"/>
    </source>
</evidence>
<evidence type="ECO:0000313" key="7">
    <source>
        <dbReference type="Proteomes" id="UP001187192"/>
    </source>
</evidence>
<comment type="cofactor">
    <cofactor evidence="1">
        <name>Mg(2+)</name>
        <dbReference type="ChEBI" id="CHEBI:18420"/>
    </cofactor>
</comment>
<keyword evidence="7" id="KW-1185">Reference proteome</keyword>
<proteinExistence type="predicted"/>
<evidence type="ECO:0000259" key="5">
    <source>
        <dbReference type="Pfam" id="PF03936"/>
    </source>
</evidence>
<evidence type="ECO:0000256" key="4">
    <source>
        <dbReference type="SAM" id="Coils"/>
    </source>
</evidence>
<keyword evidence="2" id="KW-0479">Metal-binding</keyword>
<keyword evidence="4" id="KW-0175">Coiled coil</keyword>
<evidence type="ECO:0000256" key="1">
    <source>
        <dbReference type="ARBA" id="ARBA00001946"/>
    </source>
</evidence>
<sequence>MTSVIDDTYDSYGTFEELQLFTEAIERWDINFKEQLPEYMQLIYQTLLNVYQEIEEDMEEEEKYRVHYAKEAIKSVVRAYFEEARWLEQGHTPSLEEYLKVALVSTGYFTLSTTSFVGIMEDNIITKDVFEWVFSHPKIVKASEFICRFMDDIVSHK</sequence>
<feature type="coiled-coil region" evidence="4">
    <location>
        <begin position="44"/>
        <end position="71"/>
    </location>
</feature>
<dbReference type="GO" id="GO:0000287">
    <property type="term" value="F:magnesium ion binding"/>
    <property type="evidence" value="ECO:0007669"/>
    <property type="project" value="InterPro"/>
</dbReference>
<dbReference type="PANTHER" id="PTHR31225">
    <property type="entry name" value="OS04G0344100 PROTEIN-RELATED"/>
    <property type="match status" value="1"/>
</dbReference>
<dbReference type="Pfam" id="PF03936">
    <property type="entry name" value="Terpene_synth_C"/>
    <property type="match status" value="1"/>
</dbReference>